<keyword evidence="11 17" id="KW-1133">Transmembrane helix</keyword>
<reference evidence="22 23" key="1">
    <citation type="journal article" date="2019" name="Nat. Plants">
        <title>Stout camphor tree genome fills gaps in understanding of flowering plant genome evolution.</title>
        <authorList>
            <person name="Chaw S.M."/>
            <person name="Liu Y.C."/>
            <person name="Wu Y.W."/>
            <person name="Wang H.Y."/>
            <person name="Lin C.I."/>
            <person name="Wu C.S."/>
            <person name="Ke H.M."/>
            <person name="Chang L.Y."/>
            <person name="Hsu C.Y."/>
            <person name="Yang H.T."/>
            <person name="Sudianto E."/>
            <person name="Hsu M.H."/>
            <person name="Wu K.P."/>
            <person name="Wang L.N."/>
            <person name="Leebens-Mack J.H."/>
            <person name="Tsai I.J."/>
        </authorList>
    </citation>
    <scope>NUCLEOTIDE SEQUENCE [LARGE SCALE GENOMIC DNA]</scope>
    <source>
        <strain evidence="23">cv. Chaw 1501</strain>
        <tissue evidence="22">Young leaves</tissue>
    </source>
</reference>
<evidence type="ECO:0000256" key="5">
    <source>
        <dbReference type="ARBA" id="ARBA00022679"/>
    </source>
</evidence>
<dbReference type="InterPro" id="IPR000719">
    <property type="entry name" value="Prot_kinase_dom"/>
</dbReference>
<dbReference type="SUPFAM" id="SSF56112">
    <property type="entry name" value="Protein kinase-like (PK-like)"/>
    <property type="match status" value="2"/>
</dbReference>
<dbReference type="PROSITE" id="PS50011">
    <property type="entry name" value="PROTEIN_KINASE_DOM"/>
    <property type="match status" value="1"/>
</dbReference>
<dbReference type="InterPro" id="IPR000858">
    <property type="entry name" value="S_locus_glycoprot_dom"/>
</dbReference>
<dbReference type="SUPFAM" id="SSF51110">
    <property type="entry name" value="alpha-D-mannose-specific plant lectins"/>
    <property type="match status" value="2"/>
</dbReference>
<evidence type="ECO:0000256" key="8">
    <source>
        <dbReference type="ARBA" id="ARBA00022741"/>
    </source>
</evidence>
<feature type="domain" description="Apple" evidence="21">
    <location>
        <begin position="816"/>
        <end position="896"/>
    </location>
</feature>
<keyword evidence="6 17" id="KW-0812">Transmembrane</keyword>
<proteinExistence type="predicted"/>
<evidence type="ECO:0000259" key="21">
    <source>
        <dbReference type="PROSITE" id="PS50948"/>
    </source>
</evidence>
<dbReference type="EMBL" id="QPKB01000007">
    <property type="protein sequence ID" value="RWR88114.1"/>
    <property type="molecule type" value="Genomic_DNA"/>
</dbReference>
<evidence type="ECO:0000256" key="7">
    <source>
        <dbReference type="ARBA" id="ARBA00022729"/>
    </source>
</evidence>
<dbReference type="SMART" id="SM00108">
    <property type="entry name" value="B_lectin"/>
    <property type="match status" value="2"/>
</dbReference>
<evidence type="ECO:0000256" key="3">
    <source>
        <dbReference type="ARBA" id="ARBA00022475"/>
    </source>
</evidence>
<evidence type="ECO:0000256" key="4">
    <source>
        <dbReference type="ARBA" id="ARBA00022527"/>
    </source>
</evidence>
<dbReference type="SMART" id="SM00220">
    <property type="entry name" value="S_TKc"/>
    <property type="match status" value="1"/>
</dbReference>
<dbReference type="Proteomes" id="UP000283530">
    <property type="component" value="Unassembled WGS sequence"/>
</dbReference>
<dbReference type="CDD" id="cd14066">
    <property type="entry name" value="STKc_IRAK"/>
    <property type="match status" value="1"/>
</dbReference>
<dbReference type="GO" id="GO:0005524">
    <property type="term" value="F:ATP binding"/>
    <property type="evidence" value="ECO:0007669"/>
    <property type="project" value="UniProtKB-UniRule"/>
</dbReference>
<dbReference type="PROSITE" id="PS50927">
    <property type="entry name" value="BULB_LECTIN"/>
    <property type="match status" value="2"/>
</dbReference>
<keyword evidence="23" id="KW-1185">Reference proteome</keyword>
<evidence type="ECO:0000256" key="17">
    <source>
        <dbReference type="SAM" id="Phobius"/>
    </source>
</evidence>
<dbReference type="InterPro" id="IPR001245">
    <property type="entry name" value="Ser-Thr/Tyr_kinase_cat_dom"/>
</dbReference>
<dbReference type="InterPro" id="IPR008271">
    <property type="entry name" value="Ser/Thr_kinase_AS"/>
</dbReference>
<keyword evidence="13" id="KW-1015">Disulfide bond</keyword>
<keyword evidence="8 16" id="KW-0547">Nucleotide-binding</keyword>
<gene>
    <name evidence="22" type="ORF">CKAN_01709600</name>
</gene>
<evidence type="ECO:0000313" key="23">
    <source>
        <dbReference type="Proteomes" id="UP000283530"/>
    </source>
</evidence>
<keyword evidence="10 16" id="KW-0067">ATP-binding</keyword>
<evidence type="ECO:0000256" key="16">
    <source>
        <dbReference type="PROSITE-ProRule" id="PRU10141"/>
    </source>
</evidence>
<keyword evidence="3" id="KW-1003">Cell membrane</keyword>
<evidence type="ECO:0000256" key="2">
    <source>
        <dbReference type="ARBA" id="ARBA00004236"/>
    </source>
</evidence>
<dbReference type="InterPro" id="IPR001480">
    <property type="entry name" value="Bulb-type_lectin_dom"/>
</dbReference>
<evidence type="ECO:0000256" key="1">
    <source>
        <dbReference type="ARBA" id="ARBA00004167"/>
    </source>
</evidence>
<evidence type="ECO:0000256" key="14">
    <source>
        <dbReference type="ARBA" id="ARBA00023170"/>
    </source>
</evidence>
<keyword evidence="14 22" id="KW-0675">Receptor</keyword>
<evidence type="ECO:0000256" key="13">
    <source>
        <dbReference type="ARBA" id="ARBA00023157"/>
    </source>
</evidence>
<dbReference type="Pfam" id="PF08276">
    <property type="entry name" value="PAN_2"/>
    <property type="match status" value="3"/>
</dbReference>
<dbReference type="InterPro" id="IPR011009">
    <property type="entry name" value="Kinase-like_dom_sf"/>
</dbReference>
<evidence type="ECO:0000256" key="18">
    <source>
        <dbReference type="SAM" id="SignalP"/>
    </source>
</evidence>
<keyword evidence="12 17" id="KW-0472">Membrane</keyword>
<dbReference type="InterPro" id="IPR017441">
    <property type="entry name" value="Protein_kinase_ATP_BS"/>
</dbReference>
<comment type="caution">
    <text evidence="22">The sequence shown here is derived from an EMBL/GenBank/DDBJ whole genome shotgun (WGS) entry which is preliminary data.</text>
</comment>
<feature type="transmembrane region" description="Helical" evidence="17">
    <location>
        <begin position="908"/>
        <end position="927"/>
    </location>
</feature>
<dbReference type="PROSITE" id="PS50948">
    <property type="entry name" value="PAN"/>
    <property type="match status" value="3"/>
</dbReference>
<dbReference type="Gene3D" id="1.10.510.10">
    <property type="entry name" value="Transferase(Phosphotransferase) domain 1"/>
    <property type="match status" value="2"/>
</dbReference>
<organism evidence="22 23">
    <name type="scientific">Cinnamomum micranthum f. kanehirae</name>
    <dbReference type="NCBI Taxonomy" id="337451"/>
    <lineage>
        <taxon>Eukaryota</taxon>
        <taxon>Viridiplantae</taxon>
        <taxon>Streptophyta</taxon>
        <taxon>Embryophyta</taxon>
        <taxon>Tracheophyta</taxon>
        <taxon>Spermatophyta</taxon>
        <taxon>Magnoliopsida</taxon>
        <taxon>Magnoliidae</taxon>
        <taxon>Laurales</taxon>
        <taxon>Lauraceae</taxon>
        <taxon>Cinnamomum</taxon>
    </lineage>
</organism>
<feature type="binding site" evidence="16">
    <location>
        <position position="542"/>
    </location>
    <ligand>
        <name>ATP</name>
        <dbReference type="ChEBI" id="CHEBI:30616"/>
    </ligand>
</feature>
<dbReference type="GO" id="GO:0005886">
    <property type="term" value="C:plasma membrane"/>
    <property type="evidence" value="ECO:0007669"/>
    <property type="project" value="UniProtKB-SubCell"/>
</dbReference>
<dbReference type="InterPro" id="IPR036426">
    <property type="entry name" value="Bulb-type_lectin_dom_sf"/>
</dbReference>
<dbReference type="CDD" id="cd00028">
    <property type="entry name" value="B_lectin"/>
    <property type="match status" value="2"/>
</dbReference>
<evidence type="ECO:0000256" key="9">
    <source>
        <dbReference type="ARBA" id="ARBA00022777"/>
    </source>
</evidence>
<keyword evidence="5" id="KW-0808">Transferase</keyword>
<protein>
    <submittedName>
        <fullName evidence="22">Receptor-like serine/threonine-protein kinase SD1-6</fullName>
    </submittedName>
</protein>
<evidence type="ECO:0000256" key="10">
    <source>
        <dbReference type="ARBA" id="ARBA00022840"/>
    </source>
</evidence>
<dbReference type="Gene3D" id="3.30.200.20">
    <property type="entry name" value="Phosphorylase Kinase, domain 1"/>
    <property type="match status" value="1"/>
</dbReference>
<comment type="subcellular location">
    <subcellularLocation>
        <location evidence="2">Cell membrane</location>
    </subcellularLocation>
    <subcellularLocation>
        <location evidence="1">Membrane</location>
        <topology evidence="1">Single-pass membrane protein</topology>
    </subcellularLocation>
</comment>
<evidence type="ECO:0000259" key="19">
    <source>
        <dbReference type="PROSITE" id="PS50011"/>
    </source>
</evidence>
<dbReference type="Pfam" id="PF01453">
    <property type="entry name" value="B_lectin"/>
    <property type="match status" value="2"/>
</dbReference>
<feature type="signal peptide" evidence="18">
    <location>
        <begin position="1"/>
        <end position="23"/>
    </location>
</feature>
<sequence>MARSCNFPNSSFLLLLALSFTTADILTPTKPIRDGETITSPGKIFELGFFCPNNSSNRYVGIWYHNIPVQTIVWVANSDSPVTDFSGSFSIQNDGNLVLFAGEEHSNWSTNVSIASNATTSAALLDTGNLVLRDGTSGLVLWQSFDHPSNTLLPGMKIRLNVKTGERLMLRSWKNNNDPAPGIFSFGINQQDSDQFFIWRTSVPYWRSGYWNARTFNKIPDANNNFLFHFITRRVRDELYFAYSSMYDHTRLVMDTSGELICHVWNYESKSWGVAWIEPKDRCSLYAACGAFTLCSNHSTPICECMPGFKPVGSSENSNSVNWSDGCVRKAQLQCGEKDGFVSLGRIKVPDGESMAIAASEEECRAQCVHNCSCRAYAYANMSNGGAPTCLVWYGRLVDAAGSYAVERDEGSRDLYIRVAASELGSSKKKSLRVILIVSSVSGVLLLGTIIYHLRMMTKKKGNRKKMTKMSIFSSSVANAYYSVDQRNLGEDGMQNQDIPTFSFKSIATATTNFANSNKLGQGGFGTVYKGTLQGGQEIAVKRLDYDSEQGLEEFKNEVILIAKLQHRNLVRLLGVCIERDEKLLVYEFMPNKSLDFFLFDQDQSKLLDWEKRFDIILGIARGLLYLHQDSRVRIVHRDLKASNILLDKDMNPKISDFGIARIFGGNQTQANTRRVIGTYGYMSPEYAIKGHFSTKSDIFSFGVILLEIISGKKNTRFCEDEDSFGLLKQAWRLWNEEKGMDFIDPSLSESCNALEAMKCIQVGLLCVQEDPKNRPTIASVVTFLCDSASLPTPEKPPFCISNSRACHSSSNPKSCSINEVTISLLDDGESTAVASSEEECRSECVSNCSCRAYAYANMSNGGAPTCLVWYGRLVDAGTFDAKSDWGATDLYIRVPASELNKKKSSHVVLAVSSVSGVLLLLGTIVYRLRMMAKKKADILSPTKPIRDGETITSPGKIFELGFFSPNNSSNRYVGIWYHNIAVQTVVWVANSDNPVADSSGCFSIESDGNLVVFDGEEITKWSTNVSISSNTTTSAQVLDNGNLELRDGNSGVVLWQSFDHPSNTLLPAMYDHTRLVLDTSGEIRCQIWNYESKSWGLTWFEPKDRCSLYAACGAFATCNIHNTPICKCMPGFKPVASPENWNSANLSDWCVRKVQLRCGDDDRFVPLGKIKVPDGESTAVASSVEECRSHCVSNCSCRAYAYANMSNGGASTCLVCGYMPPEYAIKGHFSTKSDIFSFGVILLEIISGKKNNRFCEDEESGGLLGHAWRLWNEDKVLDFIDPSLTESCNVQEVMKCIQVGLLCVQENPKKRPTTASVVMFLCDSARLPTPGKPPFYVSTSKKCHSSSNPKSCSINEDTISLLAGVEMSKWA</sequence>
<dbReference type="GO" id="GO:0004674">
    <property type="term" value="F:protein serine/threonine kinase activity"/>
    <property type="evidence" value="ECO:0007669"/>
    <property type="project" value="UniProtKB-KW"/>
</dbReference>
<dbReference type="FunFam" id="2.90.10.10:FF:000001">
    <property type="entry name" value="G-type lectin S-receptor-like serine/threonine-protein kinase"/>
    <property type="match status" value="2"/>
</dbReference>
<dbReference type="GO" id="GO:0048544">
    <property type="term" value="P:recognition of pollen"/>
    <property type="evidence" value="ECO:0007669"/>
    <property type="project" value="InterPro"/>
</dbReference>
<feature type="domain" description="Bulb-type lectin" evidence="20">
    <location>
        <begin position="937"/>
        <end position="1059"/>
    </location>
</feature>
<evidence type="ECO:0000256" key="6">
    <source>
        <dbReference type="ARBA" id="ARBA00022692"/>
    </source>
</evidence>
<dbReference type="PROSITE" id="PS00107">
    <property type="entry name" value="PROTEIN_KINASE_ATP"/>
    <property type="match status" value="1"/>
</dbReference>
<keyword evidence="7 18" id="KW-0732">Signal</keyword>
<dbReference type="Pfam" id="PF07714">
    <property type="entry name" value="PK_Tyr_Ser-Thr"/>
    <property type="match status" value="1"/>
</dbReference>
<dbReference type="FunFam" id="3.30.200.20:FF:000330">
    <property type="entry name" value="G-type lectin S-receptor-like serine/threonine-protein kinase At4g03230"/>
    <property type="match status" value="1"/>
</dbReference>
<keyword evidence="4" id="KW-0723">Serine/threonine-protein kinase</keyword>
<dbReference type="Gene3D" id="2.90.10.10">
    <property type="entry name" value="Bulb-type lectin domain"/>
    <property type="match status" value="2"/>
</dbReference>
<evidence type="ECO:0000256" key="11">
    <source>
        <dbReference type="ARBA" id="ARBA00022989"/>
    </source>
</evidence>
<dbReference type="Pfam" id="PF00954">
    <property type="entry name" value="S_locus_glycop"/>
    <property type="match status" value="2"/>
</dbReference>
<dbReference type="CDD" id="cd01098">
    <property type="entry name" value="PAN_AP_plant"/>
    <property type="match status" value="3"/>
</dbReference>
<feature type="transmembrane region" description="Helical" evidence="17">
    <location>
        <begin position="434"/>
        <end position="455"/>
    </location>
</feature>
<dbReference type="InterPro" id="IPR003609">
    <property type="entry name" value="Pan_app"/>
</dbReference>
<dbReference type="OrthoDB" id="4062651at2759"/>
<evidence type="ECO:0000256" key="12">
    <source>
        <dbReference type="ARBA" id="ARBA00023136"/>
    </source>
</evidence>
<keyword evidence="15" id="KW-0325">Glycoprotein</keyword>
<dbReference type="PROSITE" id="PS00108">
    <property type="entry name" value="PROTEIN_KINASE_ST"/>
    <property type="match status" value="1"/>
</dbReference>
<dbReference type="PANTHER" id="PTHR32444:SF247">
    <property type="entry name" value="OS01G0958200 PROTEIN"/>
    <property type="match status" value="1"/>
</dbReference>
<evidence type="ECO:0000259" key="20">
    <source>
        <dbReference type="PROSITE" id="PS50927"/>
    </source>
</evidence>
<dbReference type="PANTHER" id="PTHR32444">
    <property type="entry name" value="BULB-TYPE LECTIN DOMAIN-CONTAINING PROTEIN"/>
    <property type="match status" value="1"/>
</dbReference>
<feature type="domain" description="Protein kinase" evidence="19">
    <location>
        <begin position="514"/>
        <end position="785"/>
    </location>
</feature>
<feature type="domain" description="Apple" evidence="21">
    <location>
        <begin position="335"/>
        <end position="420"/>
    </location>
</feature>
<evidence type="ECO:0000256" key="15">
    <source>
        <dbReference type="ARBA" id="ARBA00023180"/>
    </source>
</evidence>
<feature type="chain" id="PRO_5018744060" evidence="18">
    <location>
        <begin position="24"/>
        <end position="1372"/>
    </location>
</feature>
<name>A0A3S3N4I9_9MAGN</name>
<feature type="domain" description="Bulb-type lectin" evidence="20">
    <location>
        <begin position="23"/>
        <end position="145"/>
    </location>
</feature>
<dbReference type="FunFam" id="1.10.510.10:FF:000060">
    <property type="entry name" value="G-type lectin S-receptor-like serine/threonine-protein kinase"/>
    <property type="match status" value="1"/>
</dbReference>
<dbReference type="SMART" id="SM00473">
    <property type="entry name" value="PAN_AP"/>
    <property type="match status" value="3"/>
</dbReference>
<feature type="domain" description="Apple" evidence="21">
    <location>
        <begin position="1159"/>
        <end position="1241"/>
    </location>
</feature>
<keyword evidence="9 22" id="KW-0418">Kinase</keyword>
<evidence type="ECO:0000313" key="22">
    <source>
        <dbReference type="EMBL" id="RWR88114.1"/>
    </source>
</evidence>
<accession>A0A3S3N4I9</accession>